<feature type="signal peptide" evidence="1">
    <location>
        <begin position="1"/>
        <end position="27"/>
    </location>
</feature>
<organism evidence="3">
    <name type="scientific">Bacillus anthracis</name>
    <name type="common">anthrax bacterium</name>
    <dbReference type="NCBI Taxonomy" id="1392"/>
    <lineage>
        <taxon>Bacteria</taxon>
        <taxon>Bacillati</taxon>
        <taxon>Bacillota</taxon>
        <taxon>Bacilli</taxon>
        <taxon>Bacillales</taxon>
        <taxon>Bacillaceae</taxon>
        <taxon>Bacillus</taxon>
        <taxon>Bacillus cereus group</taxon>
    </lineage>
</organism>
<dbReference type="Pfam" id="PF13731">
    <property type="entry name" value="WxL"/>
    <property type="match status" value="1"/>
</dbReference>
<proteinExistence type="predicted"/>
<comment type="caution">
    <text evidence="3">The sequence shown here is derived from an EMBL/GenBank/DDBJ whole genome shotgun (WGS) entry which is preliminary data.</text>
</comment>
<keyword evidence="1" id="KW-0732">Signal</keyword>
<reference evidence="3" key="1">
    <citation type="submission" date="2019-12" db="EMBL/GenBank/DDBJ databases">
        <title>Epidemiological and comparative genomic analysis of Bacillus anthracis isolated from northern Vietnam.</title>
        <authorList>
            <person name="Hoang T.T.H."/>
            <person name="Dang D.A."/>
            <person name="Pham M.H."/>
            <person name="Luong M.H."/>
            <person name="Tran N.D."/>
            <person name="Nguyen T.H."/>
            <person name="Nguyen T.T."/>
            <person name="Inoue S."/>
            <person name="Morikawa S."/>
            <person name="Okutani A."/>
        </authorList>
    </citation>
    <scope>NUCLEOTIDE SEQUENCE</scope>
    <source>
        <strain evidence="3">QuyetLC</strain>
    </source>
</reference>
<dbReference type="InterPro" id="IPR027994">
    <property type="entry name" value="WxL_dom"/>
</dbReference>
<dbReference type="AlphaFoldDB" id="A0A640MMK5"/>
<name>A0A640MMK5_BACAN</name>
<evidence type="ECO:0000256" key="1">
    <source>
        <dbReference type="SAM" id="SignalP"/>
    </source>
</evidence>
<gene>
    <name evidence="3" type="primary">ymcA</name>
    <name evidence="3" type="ORF">QuyetLC_24580</name>
</gene>
<feature type="domain" description="WxL" evidence="2">
    <location>
        <begin position="57"/>
        <end position="173"/>
    </location>
</feature>
<reference evidence="3" key="2">
    <citation type="submission" date="2019-12" db="EMBL/GenBank/DDBJ databases">
        <authorList>
            <person name="Hoang T.H.H."/>
            <person name="Okutani A."/>
        </authorList>
    </citation>
    <scope>NUCLEOTIDE SEQUENCE</scope>
    <source>
        <strain evidence="3">QuyetLC</strain>
    </source>
</reference>
<sequence length="177" mass="18591">MKKTSLVLLSVGVLSTGGLLLEQTAHAEESSVTTTVNAGPNTIKSVDAIEFEKIILNGEEQKAEDTRAAKVAIEDFRGSETDGWTLTAQLKDAAFDGLTVSFAPQITKNSDIATAKAVSLTKSAQEVAGVSDDKIKDTAFDTEVTLNASLKVPANTKAKTYTSTIVWNLQSGPGTGN</sequence>
<evidence type="ECO:0000313" key="3">
    <source>
        <dbReference type="EMBL" id="GEU13478.1"/>
    </source>
</evidence>
<protein>
    <recommendedName>
        <fullName evidence="2">WxL domain-containing protein</fullName>
    </recommendedName>
</protein>
<accession>A0A640MMK5</accession>
<feature type="chain" id="PRO_5024838484" description="WxL domain-containing protein" evidence="1">
    <location>
        <begin position="28"/>
        <end position="177"/>
    </location>
</feature>
<evidence type="ECO:0000259" key="2">
    <source>
        <dbReference type="Pfam" id="PF13731"/>
    </source>
</evidence>
<dbReference type="EMBL" id="BLEY01000024">
    <property type="protein sequence ID" value="GEU13478.1"/>
    <property type="molecule type" value="Genomic_DNA"/>
</dbReference>